<dbReference type="RefSeq" id="WP_009805037.1">
    <property type="nucleotide sequence ID" value="NZ_CH724131.1"/>
</dbReference>
<evidence type="ECO:0000313" key="1">
    <source>
        <dbReference type="EMBL" id="EAQ01558.1"/>
    </source>
</evidence>
<dbReference type="InterPro" id="IPR045617">
    <property type="entry name" value="DUF6445"/>
</dbReference>
<dbReference type="Proteomes" id="UP000004318">
    <property type="component" value="Unassembled WGS sequence"/>
</dbReference>
<dbReference type="STRING" id="252305.OB2597_03938"/>
<dbReference type="HOGENOM" id="CLU_100937_0_0_5"/>
<gene>
    <name evidence="1" type="ORF">OB2597_03938</name>
</gene>
<comment type="caution">
    <text evidence="1">The sequence shown here is derived from an EMBL/GenBank/DDBJ whole genome shotgun (WGS) entry which is preliminary data.</text>
</comment>
<keyword evidence="2" id="KW-1185">Reference proteome</keyword>
<accession>A3U2I4</accession>
<reference evidence="1 2" key="1">
    <citation type="journal article" date="2010" name="J. Bacteriol.">
        <title>Genome sequences of Oceanicola granulosus HTCC2516(T) and Oceanicola batsensis HTCC2597(TDelta).</title>
        <authorList>
            <person name="Thrash J.C."/>
            <person name="Cho J.C."/>
            <person name="Vergin K.L."/>
            <person name="Giovannoni S.J."/>
        </authorList>
    </citation>
    <scope>NUCLEOTIDE SEQUENCE [LARGE SCALE GENOMIC DNA]</scope>
    <source>
        <strain evidence="2">ATCC BAA-863 / DSM 15984 / KCTC 12145 / HTCC2597</strain>
    </source>
</reference>
<dbReference type="Pfam" id="PF20043">
    <property type="entry name" value="DUF6445"/>
    <property type="match status" value="1"/>
</dbReference>
<name>A3U2I4_PSEBH</name>
<organism evidence="1 2">
    <name type="scientific">Pseudooceanicola batsensis (strain ATCC BAA-863 / DSM 15984 / KCTC 12145 / HTCC2597)</name>
    <name type="common">Oceanicola batsensis</name>
    <dbReference type="NCBI Taxonomy" id="252305"/>
    <lineage>
        <taxon>Bacteria</taxon>
        <taxon>Pseudomonadati</taxon>
        <taxon>Pseudomonadota</taxon>
        <taxon>Alphaproteobacteria</taxon>
        <taxon>Rhodobacterales</taxon>
        <taxon>Paracoccaceae</taxon>
        <taxon>Pseudooceanicola</taxon>
    </lineage>
</organism>
<proteinExistence type="predicted"/>
<evidence type="ECO:0000313" key="2">
    <source>
        <dbReference type="Proteomes" id="UP000004318"/>
    </source>
</evidence>
<dbReference type="eggNOG" id="COG0665">
    <property type="taxonomic scope" value="Bacteria"/>
</dbReference>
<sequence length="237" mass="26677">MSDYTANRAPGIRVMPVGRSGEPVLVIDDVLTDPDRLVAAACRETSWNELPPGGYPGRRAGLPEDYVRTILRRIDPVIRQHLFDTPQRLDRFECAFSLVTQKPSTLQGLQRIPHIDIARPGRVAILHYLCAPAFGGTAFFRQSSTGFEQIGPDERVRYLDARRRDLAALGEEDRYPGERTPGYERTGFVEARFNRIAVYRSFTLHSGIVEDAALLSEDPAWGRLTANFFVDYLPRDG</sequence>
<dbReference type="AlphaFoldDB" id="A3U2I4"/>
<protein>
    <submittedName>
        <fullName evidence="1">Uncharacterized protein</fullName>
    </submittedName>
</protein>
<dbReference type="EMBL" id="AAMO01000012">
    <property type="protein sequence ID" value="EAQ01558.1"/>
    <property type="molecule type" value="Genomic_DNA"/>
</dbReference>